<keyword evidence="2" id="KW-0175">Coiled coil</keyword>
<dbReference type="PROSITE" id="PS50119">
    <property type="entry name" value="ZF_BBOX"/>
    <property type="match status" value="1"/>
</dbReference>
<dbReference type="PANTHER" id="PTHR25462:SF296">
    <property type="entry name" value="MEIOTIC P26, ISOFORM F"/>
    <property type="match status" value="1"/>
</dbReference>
<feature type="compositionally biased region" description="Polar residues" evidence="3">
    <location>
        <begin position="318"/>
        <end position="334"/>
    </location>
</feature>
<dbReference type="Pfam" id="PF22586">
    <property type="entry name" value="ANCHR-like_BBOX"/>
    <property type="match status" value="1"/>
</dbReference>
<feature type="compositionally biased region" description="Low complexity" evidence="3">
    <location>
        <begin position="387"/>
        <end position="408"/>
    </location>
</feature>
<reference evidence="5" key="1">
    <citation type="journal article" date="2008" name="Nature">
        <title>The amphioxus genome and the evolution of the chordate karyotype.</title>
        <authorList>
            <consortium name="US DOE Joint Genome Institute (JGI-PGF)"/>
            <person name="Putnam N.H."/>
            <person name="Butts T."/>
            <person name="Ferrier D.E.K."/>
            <person name="Furlong R.F."/>
            <person name="Hellsten U."/>
            <person name="Kawashima T."/>
            <person name="Robinson-Rechavi M."/>
            <person name="Shoguchi E."/>
            <person name="Terry A."/>
            <person name="Yu J.-K."/>
            <person name="Benito-Gutierrez E.L."/>
            <person name="Dubchak I."/>
            <person name="Garcia-Fernandez J."/>
            <person name="Gibson-Brown J.J."/>
            <person name="Grigoriev I.V."/>
            <person name="Horton A.C."/>
            <person name="de Jong P.J."/>
            <person name="Jurka J."/>
            <person name="Kapitonov V.V."/>
            <person name="Kohara Y."/>
            <person name="Kuroki Y."/>
            <person name="Lindquist E."/>
            <person name="Lucas S."/>
            <person name="Osoegawa K."/>
            <person name="Pennacchio L.A."/>
            <person name="Salamov A.A."/>
            <person name="Satou Y."/>
            <person name="Sauka-Spengler T."/>
            <person name="Schmutz J."/>
            <person name="Shin-I T."/>
            <person name="Toyoda A."/>
            <person name="Bronner-Fraser M."/>
            <person name="Fujiyama A."/>
            <person name="Holland L.Z."/>
            <person name="Holland P.W.H."/>
            <person name="Satoh N."/>
            <person name="Rokhsar D.S."/>
        </authorList>
    </citation>
    <scope>NUCLEOTIDE SEQUENCE [LARGE SCALE GENOMIC DNA]</scope>
    <source>
        <strain evidence="5">S238N-H82</strain>
        <tissue evidence="5">Testes</tissue>
    </source>
</reference>
<feature type="domain" description="B box-type" evidence="4">
    <location>
        <begin position="37"/>
        <end position="76"/>
    </location>
</feature>
<organism>
    <name type="scientific">Branchiostoma floridae</name>
    <name type="common">Florida lancelet</name>
    <name type="synonym">Amphioxus</name>
    <dbReference type="NCBI Taxonomy" id="7739"/>
    <lineage>
        <taxon>Eukaryota</taxon>
        <taxon>Metazoa</taxon>
        <taxon>Chordata</taxon>
        <taxon>Cephalochordata</taxon>
        <taxon>Leptocardii</taxon>
        <taxon>Amphioxiformes</taxon>
        <taxon>Branchiostomatidae</taxon>
        <taxon>Branchiostoma</taxon>
    </lineage>
</organism>
<proteinExistence type="predicted"/>
<dbReference type="SUPFAM" id="SSF57845">
    <property type="entry name" value="B-box zinc-binding domain"/>
    <property type="match status" value="1"/>
</dbReference>
<evidence type="ECO:0000313" key="5">
    <source>
        <dbReference type="EMBL" id="EEN61502.1"/>
    </source>
</evidence>
<evidence type="ECO:0000259" key="4">
    <source>
        <dbReference type="PROSITE" id="PS50119"/>
    </source>
</evidence>
<accession>C3YDN3</accession>
<feature type="compositionally biased region" description="Acidic residues" evidence="3">
    <location>
        <begin position="343"/>
        <end position="352"/>
    </location>
</feature>
<protein>
    <recommendedName>
        <fullName evidence="4">B box-type domain-containing protein</fullName>
    </recommendedName>
</protein>
<sequence length="558" mass="62164">MVSIPSQGVEAFPTNFLVANVLEKVQHHKEEKKKQADEMDMCIFHKQEAQVVCITCNFIVCSDCLKAGHKEHVLKHIDQEKAFKLEELKRLLKKAKDMSTGLVPVKQRLNQRHNEVRRQIESRAADVIDAVQRQKKSLLKELDKRKARKLAKINREDRKFNALLFKETITLASQRGEEAINSNKKVLYEDISHHHSCLTTVISDGAEYHAKRGPLLEEVGGLKFEQSKVEEQLLGHIVEGSDSPSGSNPSSNGSLLKYLFEEDSKKGKQRPVVRLKKSEPPPMRIRLSPIPFIRDNQASTSASASKSRSSSSSANVGKPSSSGVPVRAGQSNNCKKARYVYSSDDDDDDDLERDVVRKSVSVPDRSENQPMRVKKFIASPNRGKQASASTSTSTSRSSSSQPDRSGSSIASIDEVDWCSSEEEDGGDLFNRCIPISEFESRVLQEDYTQKLKKSQSQPVRVKTASRDKHASASASASASSSRSSSSNSIRQPDAARSDSSAPAKRKMKPAERTKRLRCEDMHQLSEPEEDGLSWPDVDIDYDPLNIDIMDLISSDVIE</sequence>
<gene>
    <name evidence="5" type="ORF">BRAFLDRAFT_92913</name>
</gene>
<feature type="region of interest" description="Disordered" evidence="3">
    <location>
        <begin position="267"/>
        <end position="417"/>
    </location>
</feature>
<evidence type="ECO:0000256" key="2">
    <source>
        <dbReference type="SAM" id="Coils"/>
    </source>
</evidence>
<feature type="region of interest" description="Disordered" evidence="3">
    <location>
        <begin position="449"/>
        <end position="535"/>
    </location>
</feature>
<feature type="coiled-coil region" evidence="2">
    <location>
        <begin position="128"/>
        <end position="159"/>
    </location>
</feature>
<dbReference type="PANTHER" id="PTHR25462">
    <property type="entry name" value="BONUS, ISOFORM C-RELATED"/>
    <property type="match status" value="1"/>
</dbReference>
<dbReference type="InterPro" id="IPR047153">
    <property type="entry name" value="TRIM45/56/19-like"/>
</dbReference>
<keyword evidence="1" id="KW-0479">Metal-binding</keyword>
<keyword evidence="1" id="KW-0863">Zinc-finger</keyword>
<dbReference type="EMBL" id="GG666504">
    <property type="protein sequence ID" value="EEN61502.1"/>
    <property type="molecule type" value="Genomic_DNA"/>
</dbReference>
<feature type="compositionally biased region" description="Low complexity" evidence="3">
    <location>
        <begin position="298"/>
        <end position="314"/>
    </location>
</feature>
<dbReference type="InterPro" id="IPR000315">
    <property type="entry name" value="Znf_B-box"/>
</dbReference>
<dbReference type="AlphaFoldDB" id="C3YDN3"/>
<evidence type="ECO:0000256" key="3">
    <source>
        <dbReference type="SAM" id="MobiDB-lite"/>
    </source>
</evidence>
<feature type="compositionally biased region" description="Acidic residues" evidence="3">
    <location>
        <begin position="526"/>
        <end position="535"/>
    </location>
</feature>
<feature type="compositionally biased region" description="Low complexity" evidence="3">
    <location>
        <begin position="471"/>
        <end position="502"/>
    </location>
</feature>
<feature type="compositionally biased region" description="Basic and acidic residues" evidence="3">
    <location>
        <begin position="508"/>
        <end position="525"/>
    </location>
</feature>
<evidence type="ECO:0000256" key="1">
    <source>
        <dbReference type="PROSITE-ProRule" id="PRU00024"/>
    </source>
</evidence>
<dbReference type="Gene3D" id="3.30.160.60">
    <property type="entry name" value="Classic Zinc Finger"/>
    <property type="match status" value="1"/>
</dbReference>
<dbReference type="GO" id="GO:0008270">
    <property type="term" value="F:zinc ion binding"/>
    <property type="evidence" value="ECO:0007669"/>
    <property type="project" value="UniProtKB-KW"/>
</dbReference>
<keyword evidence="1" id="KW-0862">Zinc</keyword>
<name>C3YDN3_BRAFL</name>
<dbReference type="InParanoid" id="C3YDN3"/>